<gene>
    <name evidence="6" type="ORF">HGRIS_011897</name>
</gene>
<feature type="domain" description="LysM" evidence="5">
    <location>
        <begin position="27"/>
        <end position="74"/>
    </location>
</feature>
<dbReference type="InterPro" id="IPR036779">
    <property type="entry name" value="LysM_dom_sf"/>
</dbReference>
<keyword evidence="2" id="KW-0843">Virulence</keyword>
<dbReference type="PROSITE" id="PS51782">
    <property type="entry name" value="LYSM"/>
    <property type="match status" value="2"/>
</dbReference>
<dbReference type="Proteomes" id="UP001556367">
    <property type="component" value="Unassembled WGS sequence"/>
</dbReference>
<proteinExistence type="predicted"/>
<feature type="region of interest" description="Disordered" evidence="3">
    <location>
        <begin position="141"/>
        <end position="203"/>
    </location>
</feature>
<keyword evidence="1" id="KW-0147">Chitin-binding</keyword>
<feature type="domain" description="LysM" evidence="5">
    <location>
        <begin position="83"/>
        <end position="129"/>
    </location>
</feature>
<evidence type="ECO:0000259" key="5">
    <source>
        <dbReference type="PROSITE" id="PS51782"/>
    </source>
</evidence>
<evidence type="ECO:0000256" key="3">
    <source>
        <dbReference type="SAM" id="MobiDB-lite"/>
    </source>
</evidence>
<evidence type="ECO:0000256" key="1">
    <source>
        <dbReference type="ARBA" id="ARBA00022669"/>
    </source>
</evidence>
<dbReference type="CDD" id="cd00118">
    <property type="entry name" value="LysM"/>
    <property type="match status" value="2"/>
</dbReference>
<feature type="signal peptide" evidence="4">
    <location>
        <begin position="1"/>
        <end position="22"/>
    </location>
</feature>
<accession>A0ABR3JXA6</accession>
<comment type="caution">
    <text evidence="6">The sequence shown here is derived from an EMBL/GenBank/DDBJ whole genome shotgun (WGS) entry which is preliminary data.</text>
</comment>
<evidence type="ECO:0000256" key="4">
    <source>
        <dbReference type="SAM" id="SignalP"/>
    </source>
</evidence>
<keyword evidence="7" id="KW-1185">Reference proteome</keyword>
<dbReference type="EMBL" id="JASNQZ010000002">
    <property type="protein sequence ID" value="KAL0960269.1"/>
    <property type="molecule type" value="Genomic_DNA"/>
</dbReference>
<dbReference type="Pfam" id="PF01476">
    <property type="entry name" value="LysM"/>
    <property type="match status" value="2"/>
</dbReference>
<dbReference type="Gene3D" id="3.10.350.10">
    <property type="entry name" value="LysM domain"/>
    <property type="match status" value="2"/>
</dbReference>
<dbReference type="SMART" id="SM00257">
    <property type="entry name" value="LysM"/>
    <property type="match status" value="2"/>
</dbReference>
<name>A0ABR3JXA6_9AGAR</name>
<keyword evidence="4" id="KW-0732">Signal</keyword>
<evidence type="ECO:0000313" key="7">
    <source>
        <dbReference type="Proteomes" id="UP001556367"/>
    </source>
</evidence>
<protein>
    <recommendedName>
        <fullName evidence="5">LysM domain-containing protein</fullName>
    </recommendedName>
</protein>
<dbReference type="InterPro" id="IPR018392">
    <property type="entry name" value="LysM"/>
</dbReference>
<feature type="chain" id="PRO_5046306638" description="LysM domain-containing protein" evidence="4">
    <location>
        <begin position="23"/>
        <end position="203"/>
    </location>
</feature>
<feature type="compositionally biased region" description="Acidic residues" evidence="3">
    <location>
        <begin position="190"/>
        <end position="203"/>
    </location>
</feature>
<evidence type="ECO:0000256" key="2">
    <source>
        <dbReference type="ARBA" id="ARBA00023026"/>
    </source>
</evidence>
<feature type="compositionally biased region" description="Pro residues" evidence="3">
    <location>
        <begin position="160"/>
        <end position="187"/>
    </location>
</feature>
<organism evidence="6 7">
    <name type="scientific">Hohenbuehelia grisea</name>
    <dbReference type="NCBI Taxonomy" id="104357"/>
    <lineage>
        <taxon>Eukaryota</taxon>
        <taxon>Fungi</taxon>
        <taxon>Dikarya</taxon>
        <taxon>Basidiomycota</taxon>
        <taxon>Agaricomycotina</taxon>
        <taxon>Agaricomycetes</taxon>
        <taxon>Agaricomycetidae</taxon>
        <taxon>Agaricales</taxon>
        <taxon>Pleurotineae</taxon>
        <taxon>Pleurotaceae</taxon>
        <taxon>Hohenbuehelia</taxon>
    </lineage>
</organism>
<dbReference type="PANTHER" id="PTHR34997:SF1">
    <property type="entry name" value="PEPTIDOGLYCAN-BINDING LYSIN DOMAIN"/>
    <property type="match status" value="1"/>
</dbReference>
<dbReference type="PANTHER" id="PTHR34997">
    <property type="entry name" value="AM15"/>
    <property type="match status" value="1"/>
</dbReference>
<dbReference type="SUPFAM" id="SSF54106">
    <property type="entry name" value="LysM domain"/>
    <property type="match status" value="2"/>
</dbReference>
<dbReference type="InterPro" id="IPR052210">
    <property type="entry name" value="LysM1-like"/>
</dbReference>
<evidence type="ECO:0000313" key="6">
    <source>
        <dbReference type="EMBL" id="KAL0960269.1"/>
    </source>
</evidence>
<reference evidence="7" key="1">
    <citation type="submission" date="2024-06" db="EMBL/GenBank/DDBJ databases">
        <title>Multi-omics analyses provide insights into the biosynthesis of the anticancer antibiotic pleurotin in Hohenbuehelia grisea.</title>
        <authorList>
            <person name="Weaver J.A."/>
            <person name="Alberti F."/>
        </authorList>
    </citation>
    <scope>NUCLEOTIDE SEQUENCE [LARGE SCALE GENOMIC DNA]</scope>
    <source>
        <strain evidence="7">T-177</strain>
    </source>
</reference>
<sequence length="203" mass="21231">MFPSATAAAILALPFLAQSAFAIACTRQYTIKAGDICDSISAANNVSTYQLAVVNNGIIDSTCSNLEVGKTICIGQEKEDCAKTYVVKQDDTCEQIASTHAVNTTILALNNPQIDEQCSNIYIGEVLCVSELVQVPPAPAGVSKPQLPGASIPPAAEPAHAPPARQPASKPAPAPQKPAPKPEPVVPLPVDDDDEDLPFCDEL</sequence>